<feature type="compositionally biased region" description="Polar residues" evidence="1">
    <location>
        <begin position="116"/>
        <end position="125"/>
    </location>
</feature>
<dbReference type="EMBL" id="CP097118">
    <property type="protein sequence ID" value="USS87656.1"/>
    <property type="molecule type" value="Genomic_DNA"/>
</dbReference>
<feature type="region of interest" description="Disordered" evidence="1">
    <location>
        <begin position="116"/>
        <end position="165"/>
    </location>
</feature>
<dbReference type="Pfam" id="PF10702">
    <property type="entry name" value="DUF2507"/>
    <property type="match status" value="1"/>
</dbReference>
<accession>A0ABY5BSU4</accession>
<name>A0ABY5BSU4_9LACO</name>
<dbReference type="RefSeq" id="WP_252796947.1">
    <property type="nucleotide sequence ID" value="NZ_CP097118.1"/>
</dbReference>
<dbReference type="Gene3D" id="3.30.1380.20">
    <property type="entry name" value="Trafficking protein particle complex subunit 3"/>
    <property type="match status" value="1"/>
</dbReference>
<organism evidence="2 3">
    <name type="scientific">Fructilactobacillus hinvesii</name>
    <dbReference type="NCBI Taxonomy" id="2940300"/>
    <lineage>
        <taxon>Bacteria</taxon>
        <taxon>Bacillati</taxon>
        <taxon>Bacillota</taxon>
        <taxon>Bacilli</taxon>
        <taxon>Lactobacillales</taxon>
        <taxon>Lactobacillaceae</taxon>
        <taxon>Fructilactobacillus</taxon>
    </lineage>
</organism>
<sequence>MSKQNQSDFNKYQELNSDLADWSTYLLRDELLPDLLSDDLSDILYWAGKNLAIKFPVATADVPAFFAANRWGTLTKQKEAGTKLVWQLSGTPVTQRLKMNKECDFMLETGFLAQTQEQNSGSISEAESKKKLTGPIEITVVTDPNQPAPEQAPNPTVVLPQANPE</sequence>
<keyword evidence="3" id="KW-1185">Reference proteome</keyword>
<protein>
    <submittedName>
        <fullName evidence="2">YslB family protein</fullName>
    </submittedName>
</protein>
<evidence type="ECO:0000256" key="1">
    <source>
        <dbReference type="SAM" id="MobiDB-lite"/>
    </source>
</evidence>
<dbReference type="SUPFAM" id="SSF111126">
    <property type="entry name" value="Ligand-binding domain in the NO signalling and Golgi transport"/>
    <property type="match status" value="1"/>
</dbReference>
<reference evidence="2" key="1">
    <citation type="submission" date="2022-05" db="EMBL/GenBank/DDBJ databases">
        <authorList>
            <person name="Oliphant S.A."/>
            <person name="Watson-Haigh N.S."/>
            <person name="Sumby K.M."/>
            <person name="Gardner J.M."/>
            <person name="Jiranek V."/>
        </authorList>
    </citation>
    <scope>NUCLEOTIDE SEQUENCE</scope>
    <source>
        <strain evidence="2">KI11_C11</strain>
    </source>
</reference>
<dbReference type="InterPro" id="IPR024096">
    <property type="entry name" value="NO_sig/Golgi_transp_ligand-bd"/>
</dbReference>
<dbReference type="Proteomes" id="UP001057025">
    <property type="component" value="Chromosome"/>
</dbReference>
<proteinExistence type="predicted"/>
<dbReference type="InterPro" id="IPR019642">
    <property type="entry name" value="DUF2507"/>
</dbReference>
<evidence type="ECO:0000313" key="3">
    <source>
        <dbReference type="Proteomes" id="UP001057025"/>
    </source>
</evidence>
<evidence type="ECO:0000313" key="2">
    <source>
        <dbReference type="EMBL" id="USS87656.1"/>
    </source>
</evidence>
<gene>
    <name evidence="2" type="ORF">M3M39_05980</name>
</gene>